<dbReference type="Pfam" id="PF01979">
    <property type="entry name" value="Amidohydro_1"/>
    <property type="match status" value="1"/>
</dbReference>
<dbReference type="AlphaFoldDB" id="A0A7X2PA67"/>
<dbReference type="InterPro" id="IPR050378">
    <property type="entry name" value="Metallo-dep_Hydrolases_sf"/>
</dbReference>
<proteinExistence type="inferred from homology"/>
<evidence type="ECO:0000259" key="3">
    <source>
        <dbReference type="Pfam" id="PF01979"/>
    </source>
</evidence>
<protein>
    <submittedName>
        <fullName evidence="4">Amidohydrolase family protein</fullName>
    </submittedName>
</protein>
<comment type="similarity">
    <text evidence="2">Belongs to the metallo-dependent hydrolases superfamily. Hydantoinase/dihydropyrimidinase family.</text>
</comment>
<dbReference type="SUPFAM" id="SSF51556">
    <property type="entry name" value="Metallo-dependent hydrolases"/>
    <property type="match status" value="1"/>
</dbReference>
<dbReference type="PANTHER" id="PTHR11647">
    <property type="entry name" value="HYDRANTOINASE/DIHYDROPYRIMIDINASE FAMILY MEMBER"/>
    <property type="match status" value="1"/>
</dbReference>
<name>A0A7X2PA67_9SPIO</name>
<comment type="caution">
    <text evidence="4">The sequence shown here is derived from an EMBL/GenBank/DDBJ whole genome shotgun (WGS) entry which is preliminary data.</text>
</comment>
<evidence type="ECO:0000313" key="4">
    <source>
        <dbReference type="EMBL" id="MSU05186.1"/>
    </source>
</evidence>
<dbReference type="InterPro" id="IPR006680">
    <property type="entry name" value="Amidohydro-rel"/>
</dbReference>
<comment type="cofactor">
    <cofactor evidence="1">
        <name>Zn(2+)</name>
        <dbReference type="ChEBI" id="CHEBI:29105"/>
    </cofactor>
</comment>
<dbReference type="Gene3D" id="3.20.20.140">
    <property type="entry name" value="Metal-dependent hydrolases"/>
    <property type="match status" value="1"/>
</dbReference>
<feature type="domain" description="Amidohydrolase-related" evidence="3">
    <location>
        <begin position="50"/>
        <end position="431"/>
    </location>
</feature>
<organism evidence="4 5">
    <name type="scientific">Bullifex porci</name>
    <dbReference type="NCBI Taxonomy" id="2606638"/>
    <lineage>
        <taxon>Bacteria</taxon>
        <taxon>Pseudomonadati</taxon>
        <taxon>Spirochaetota</taxon>
        <taxon>Spirochaetia</taxon>
        <taxon>Spirochaetales</taxon>
        <taxon>Spirochaetaceae</taxon>
        <taxon>Bullifex</taxon>
    </lineage>
</organism>
<dbReference type="GO" id="GO:0016812">
    <property type="term" value="F:hydrolase activity, acting on carbon-nitrogen (but not peptide) bonds, in cyclic amides"/>
    <property type="evidence" value="ECO:0007669"/>
    <property type="project" value="TreeGrafter"/>
</dbReference>
<keyword evidence="4" id="KW-0378">Hydrolase</keyword>
<accession>A0A7X2PA67</accession>
<sequence>MSNILIQNGLLIDTEWKRRADILISGSKIIKIAPHINEEGAKIVHADGMLVLPGLIDAHTHYHLISRGTVTADSFREGSRLAAFGGVTTVIDFADDDKKNLAQCSRDRISAMSKEMSIDFSLHQGVYGYRESLKEELEELKKLGVGTIKLFTTYKNVGYLVENRDELKSIFSMCGELGLMISIHCEDDKTIEEISNSWKGDFSPSSHPDLRPSIAEARAIEYVGSIALEANVGLYIVHLSSKEGLEVVRSLRDRGLKIIVETTPHYLFLDRSKLEGEFASLYVMTPPLRTKEDNEALQEALCNGEIQVVASDHCAFTYEQKLRSSDTRTIYPGIPGTEEILPLIYSLVAQGERLTVNELVNLLSTGPAKYFGLYPQKGVLREGSDADIVIFNPDYLWTLSRETTHSASLYTPYEGINVQGKAVMTYLRGRLIMGDNMYLGIDGDGRFVKATR</sequence>
<dbReference type="RefSeq" id="WP_154424089.1">
    <property type="nucleotide sequence ID" value="NZ_JAQYPZ010000132.1"/>
</dbReference>
<dbReference type="FunFam" id="3.20.20.140:FF:000174">
    <property type="entry name" value="Dihydropyrimidinase-related protein 2"/>
    <property type="match status" value="1"/>
</dbReference>
<evidence type="ECO:0000256" key="2">
    <source>
        <dbReference type="ARBA" id="ARBA00008829"/>
    </source>
</evidence>
<dbReference type="PANTHER" id="PTHR11647:SF1">
    <property type="entry name" value="COLLAPSIN RESPONSE MEDIATOR PROTEIN"/>
    <property type="match status" value="1"/>
</dbReference>
<evidence type="ECO:0000313" key="5">
    <source>
        <dbReference type="Proteomes" id="UP000460549"/>
    </source>
</evidence>
<dbReference type="InterPro" id="IPR011059">
    <property type="entry name" value="Metal-dep_hydrolase_composite"/>
</dbReference>
<dbReference type="Proteomes" id="UP000460549">
    <property type="component" value="Unassembled WGS sequence"/>
</dbReference>
<dbReference type="SUPFAM" id="SSF51338">
    <property type="entry name" value="Composite domain of metallo-dependent hydrolases"/>
    <property type="match status" value="1"/>
</dbReference>
<gene>
    <name evidence="4" type="ORF">FYJ80_00095</name>
</gene>
<reference evidence="4 5" key="1">
    <citation type="submission" date="2019-08" db="EMBL/GenBank/DDBJ databases">
        <title>In-depth cultivation of the pig gut microbiome towards novel bacterial diversity and tailored functional studies.</title>
        <authorList>
            <person name="Wylensek D."/>
            <person name="Hitch T.C.A."/>
            <person name="Clavel T."/>
        </authorList>
    </citation>
    <scope>NUCLEOTIDE SEQUENCE [LARGE SCALE GENOMIC DNA]</scope>
    <source>
        <strain evidence="4 5">NM-380-WT-3C1</strain>
    </source>
</reference>
<dbReference type="InterPro" id="IPR032466">
    <property type="entry name" value="Metal_Hydrolase"/>
</dbReference>
<evidence type="ECO:0000256" key="1">
    <source>
        <dbReference type="ARBA" id="ARBA00001947"/>
    </source>
</evidence>
<dbReference type="Gene3D" id="2.30.40.10">
    <property type="entry name" value="Urease, subunit C, domain 1"/>
    <property type="match status" value="1"/>
</dbReference>
<keyword evidence="5" id="KW-1185">Reference proteome</keyword>
<dbReference type="GO" id="GO:0005829">
    <property type="term" value="C:cytosol"/>
    <property type="evidence" value="ECO:0007669"/>
    <property type="project" value="TreeGrafter"/>
</dbReference>
<dbReference type="EMBL" id="VUNN01000001">
    <property type="protein sequence ID" value="MSU05186.1"/>
    <property type="molecule type" value="Genomic_DNA"/>
</dbReference>